<evidence type="ECO:0000313" key="1">
    <source>
        <dbReference type="EMBL" id="RFS84125.1"/>
    </source>
</evidence>
<reference evidence="1 2" key="1">
    <citation type="submission" date="2018-08" db="EMBL/GenBank/DDBJ databases">
        <title>Actinomadura spongicola sp. nov., isolated from marine sponge Leucetta chagosensis.</title>
        <authorList>
            <person name="Li L."/>
            <person name="Lin H.W."/>
        </authorList>
    </citation>
    <scope>NUCLEOTIDE SEQUENCE [LARGE SCALE GENOMIC DNA]</scope>
    <source>
        <strain evidence="1 2">LHW52907</strain>
    </source>
</reference>
<name>A0A372GFG2_9ACTN</name>
<gene>
    <name evidence="1" type="ORF">D0T12_18370</name>
</gene>
<organism evidence="1 2">
    <name type="scientific">Actinomadura spongiicola</name>
    <dbReference type="NCBI Taxonomy" id="2303421"/>
    <lineage>
        <taxon>Bacteria</taxon>
        <taxon>Bacillati</taxon>
        <taxon>Actinomycetota</taxon>
        <taxon>Actinomycetes</taxon>
        <taxon>Streptosporangiales</taxon>
        <taxon>Thermomonosporaceae</taxon>
        <taxon>Actinomadura</taxon>
    </lineage>
</organism>
<dbReference type="AlphaFoldDB" id="A0A372GFG2"/>
<comment type="caution">
    <text evidence="1">The sequence shown here is derived from an EMBL/GenBank/DDBJ whole genome shotgun (WGS) entry which is preliminary data.</text>
</comment>
<keyword evidence="2" id="KW-1185">Reference proteome</keyword>
<dbReference type="RefSeq" id="WP_117400812.1">
    <property type="nucleotide sequence ID" value="NZ_QVNQ01000005.1"/>
</dbReference>
<dbReference type="Proteomes" id="UP000262882">
    <property type="component" value="Unassembled WGS sequence"/>
</dbReference>
<dbReference type="OrthoDB" id="9911985at2"/>
<accession>A0A372GFG2</accession>
<evidence type="ECO:0000313" key="2">
    <source>
        <dbReference type="Proteomes" id="UP000262882"/>
    </source>
</evidence>
<proteinExistence type="predicted"/>
<dbReference type="EMBL" id="QVNQ01000005">
    <property type="protein sequence ID" value="RFS84125.1"/>
    <property type="molecule type" value="Genomic_DNA"/>
</dbReference>
<sequence>MAPLPMHHRAFAAFADDIVAVCERHGIPVWLDDTRRDLEATLWWFVHPDLAGTATDPYRDLCDYHDEGE</sequence>
<protein>
    <submittedName>
        <fullName evidence="1">Uncharacterized protein</fullName>
    </submittedName>
</protein>